<feature type="region of interest" description="Disordered" evidence="8">
    <location>
        <begin position="1"/>
        <end position="160"/>
    </location>
</feature>
<dbReference type="AlphaFoldDB" id="I2FLZ4"/>
<dbReference type="HOGENOM" id="CLU_051403_0_0_1"/>
<dbReference type="eggNOG" id="ENOG502S95K">
    <property type="taxonomic scope" value="Eukaryota"/>
</dbReference>
<dbReference type="OMA" id="NNIVESC"/>
<evidence type="ECO:0000256" key="5">
    <source>
        <dbReference type="ARBA" id="ARBA00022517"/>
    </source>
</evidence>
<protein>
    <recommendedName>
        <fullName evidence="4">Ribosome assembly protein 3</fullName>
    </recommendedName>
</protein>
<comment type="similarity">
    <text evidence="3">Belongs to the RSA3 family.</text>
</comment>
<dbReference type="Proteomes" id="UP000006174">
    <property type="component" value="Unassembled WGS sequence"/>
</dbReference>
<evidence type="ECO:0000256" key="7">
    <source>
        <dbReference type="ARBA" id="ARBA00023274"/>
    </source>
</evidence>
<feature type="domain" description="Ribosome-assembly protein 3 C-terminal" evidence="9">
    <location>
        <begin position="214"/>
        <end position="263"/>
    </location>
</feature>
<evidence type="ECO:0000259" key="9">
    <source>
        <dbReference type="Pfam" id="PF14615"/>
    </source>
</evidence>
<gene>
    <name evidence="10" type="ORF">UHOR_12216</name>
</gene>
<reference evidence="10 11" key="1">
    <citation type="journal article" date="2012" name="Plant Cell">
        <title>Genome comparison of barley and maize smut fungi reveals targeted loss of RNA silencing components and species-specific presence of transposable elements.</title>
        <authorList>
            <person name="Laurie J.D."/>
            <person name="Ali S."/>
            <person name="Linning R."/>
            <person name="Mannhaupt G."/>
            <person name="Wong P."/>
            <person name="Gueldener U."/>
            <person name="Muensterkoetter M."/>
            <person name="Moore R."/>
            <person name="Kahmann R."/>
            <person name="Bakkeren G."/>
            <person name="Schirawski J."/>
        </authorList>
    </citation>
    <scope>NUCLEOTIDE SEQUENCE [LARGE SCALE GENOMIC DNA]</scope>
    <source>
        <strain evidence="11">Uh4875-4</strain>
    </source>
</reference>
<keyword evidence="7" id="KW-0687">Ribonucleoprotein</keyword>
<feature type="compositionally biased region" description="Polar residues" evidence="8">
    <location>
        <begin position="195"/>
        <end position="205"/>
    </location>
</feature>
<organism evidence="10 11">
    <name type="scientific">Ustilago hordei</name>
    <name type="common">Barley covered smut fungus</name>
    <dbReference type="NCBI Taxonomy" id="120017"/>
    <lineage>
        <taxon>Eukaryota</taxon>
        <taxon>Fungi</taxon>
        <taxon>Dikarya</taxon>
        <taxon>Basidiomycota</taxon>
        <taxon>Ustilaginomycotina</taxon>
        <taxon>Ustilaginomycetes</taxon>
        <taxon>Ustilaginales</taxon>
        <taxon>Ustilaginaceae</taxon>
        <taxon>Ustilago</taxon>
    </lineage>
</organism>
<dbReference type="InterPro" id="IPR051898">
    <property type="entry name" value="Ribosome_Assembly_3"/>
</dbReference>
<keyword evidence="6" id="KW-0539">Nucleus</keyword>
<dbReference type="Pfam" id="PF14615">
    <property type="entry name" value="Rsa3"/>
    <property type="match status" value="1"/>
</dbReference>
<proteinExistence type="inferred from homology"/>
<evidence type="ECO:0000256" key="4">
    <source>
        <dbReference type="ARBA" id="ARBA00015339"/>
    </source>
</evidence>
<comment type="function">
    <text evidence="1">Required for efficient biogenesis of the 60S ribosomal subunit.</text>
</comment>
<keyword evidence="5" id="KW-0690">Ribosome biogenesis</keyword>
<feature type="region of interest" description="Disordered" evidence="8">
    <location>
        <begin position="183"/>
        <end position="210"/>
    </location>
</feature>
<name>I2FLZ4_USTHO</name>
<dbReference type="InterPro" id="IPR028217">
    <property type="entry name" value="Rsa3_C"/>
</dbReference>
<sequence>MAVEKSKSGKASAGPRRRRQRKTRTLALSSRDDSDSSPSSSSSSNDDSESDEANTKSANRESPPPKRAPSASSSLSSSSSSSSANSTSSSESNGSDPDSPAARKRTSKNRTTAPSDIMHASAAASSSGKHRHVFRLTPEPELDEADSIPVKKRTSHREQAIKALEPAKLKLPSRWQHIVNAMKSSPSSKRDFEGDSTSNTQQSKAQQERRRQAFRSLWLKAIANEFEDELDSIRTREPSLGADGGTRLPLFIDALAYGSELFTAPSGKEQVHGRTDDIDELALTANL</sequence>
<evidence type="ECO:0000256" key="6">
    <source>
        <dbReference type="ARBA" id="ARBA00023242"/>
    </source>
</evidence>
<comment type="subcellular location">
    <subcellularLocation>
        <location evidence="2">Nucleus</location>
        <location evidence="2">Nucleolus</location>
    </subcellularLocation>
</comment>
<feature type="compositionally biased region" description="Low complexity" evidence="8">
    <location>
        <begin position="36"/>
        <end position="45"/>
    </location>
</feature>
<evidence type="ECO:0000256" key="1">
    <source>
        <dbReference type="ARBA" id="ARBA00003035"/>
    </source>
</evidence>
<feature type="compositionally biased region" description="Basic residues" evidence="8">
    <location>
        <begin position="15"/>
        <end position="24"/>
    </location>
</feature>
<dbReference type="GO" id="GO:0030687">
    <property type="term" value="C:preribosome, large subunit precursor"/>
    <property type="evidence" value="ECO:0007669"/>
    <property type="project" value="TreeGrafter"/>
</dbReference>
<feature type="compositionally biased region" description="Low complexity" evidence="8">
    <location>
        <begin position="68"/>
        <end position="100"/>
    </location>
</feature>
<evidence type="ECO:0000256" key="8">
    <source>
        <dbReference type="SAM" id="MobiDB-lite"/>
    </source>
</evidence>
<accession>I2FLZ4</accession>
<dbReference type="PANTHER" id="PTHR28127:SF1">
    <property type="entry name" value="RIBOSOME ASSEMBLY PROTEIN 3"/>
    <property type="match status" value="1"/>
</dbReference>
<evidence type="ECO:0000256" key="2">
    <source>
        <dbReference type="ARBA" id="ARBA00004604"/>
    </source>
</evidence>
<dbReference type="EMBL" id="CAGI01000026">
    <property type="protein sequence ID" value="CCF47937.1"/>
    <property type="molecule type" value="Genomic_DNA"/>
</dbReference>
<keyword evidence="11" id="KW-1185">Reference proteome</keyword>
<evidence type="ECO:0000256" key="3">
    <source>
        <dbReference type="ARBA" id="ARBA00006256"/>
    </source>
</evidence>
<dbReference type="STRING" id="1128400.I2FLZ4"/>
<evidence type="ECO:0000313" key="11">
    <source>
        <dbReference type="Proteomes" id="UP000006174"/>
    </source>
</evidence>
<dbReference type="GO" id="GO:0000027">
    <property type="term" value="P:ribosomal large subunit assembly"/>
    <property type="evidence" value="ECO:0007669"/>
    <property type="project" value="TreeGrafter"/>
</dbReference>
<dbReference type="PANTHER" id="PTHR28127">
    <property type="entry name" value="RIBOSOME ASSEMBLY PROTEIN 3"/>
    <property type="match status" value="1"/>
</dbReference>
<dbReference type="GO" id="GO:0005730">
    <property type="term" value="C:nucleolus"/>
    <property type="evidence" value="ECO:0007669"/>
    <property type="project" value="UniProtKB-SubCell"/>
</dbReference>
<evidence type="ECO:0000313" key="10">
    <source>
        <dbReference type="EMBL" id="CCF47937.1"/>
    </source>
</evidence>
<comment type="caution">
    <text evidence="10">The sequence shown here is derived from an EMBL/GenBank/DDBJ whole genome shotgun (WGS) entry which is preliminary data.</text>
</comment>
<dbReference type="OrthoDB" id="69550at2759"/>